<evidence type="ECO:0000259" key="6">
    <source>
        <dbReference type="Pfam" id="PF00703"/>
    </source>
</evidence>
<comment type="similarity">
    <text evidence="2">Belongs to the glycosyl hydrolase 2 family.</text>
</comment>
<dbReference type="InterPro" id="IPR006102">
    <property type="entry name" value="Ig-like_GH2"/>
</dbReference>
<proteinExistence type="inferred from homology"/>
<keyword evidence="9" id="KW-1185">Reference proteome</keyword>
<keyword evidence="4" id="KW-0378">Hydrolase</keyword>
<name>A0ABU5C2R2_9BACI</name>
<sequence>MIEKKRWENNQIDGIGRLEPRAHFDSYPTRSAAIERDVSASHFHLSLNGMWSFLFLDAPEYSPDGFYETAFDCSSWDKVEVPGNWQLQGYGKMHYSDLWYNFPINPPYVPTENPTGIYRRTIQIEEIKADFQYILNFQGVDSAFELFINDVFVGYSKGARIQSEFDVSNILRVGSNIVTVRVFQWSDGTYLEDQDMWWLSGIFRDVTLYARPVMGLYDFTVKTYFDQNYQHATLLVHPVLKVRGQMIAYELLDSTGKSILNQTLPAKQSLVAEVNSPEKWSAEVPNLYTLLITVYQGGSYCRSHQAVCRVPANCACRQYVFGKRQGD</sequence>
<organism evidence="8 9">
    <name type="scientific">Tigheibacillus halophilus</name>
    <dbReference type="NCBI Taxonomy" id="361280"/>
    <lineage>
        <taxon>Bacteria</taxon>
        <taxon>Bacillati</taxon>
        <taxon>Bacillota</taxon>
        <taxon>Bacilli</taxon>
        <taxon>Bacillales</taxon>
        <taxon>Bacillaceae</taxon>
        <taxon>Tigheibacillus</taxon>
    </lineage>
</organism>
<dbReference type="PANTHER" id="PTHR46323">
    <property type="entry name" value="BETA-GALACTOSIDASE"/>
    <property type="match status" value="1"/>
</dbReference>
<evidence type="ECO:0000313" key="8">
    <source>
        <dbReference type="EMBL" id="MDY0393603.1"/>
    </source>
</evidence>
<dbReference type="Gene3D" id="2.60.120.260">
    <property type="entry name" value="Galactose-binding domain-like"/>
    <property type="match status" value="1"/>
</dbReference>
<dbReference type="Pfam" id="PF00703">
    <property type="entry name" value="Glyco_hydro_2"/>
    <property type="match status" value="1"/>
</dbReference>
<dbReference type="EMBL" id="JAWDIP010000003">
    <property type="protein sequence ID" value="MDY0393603.1"/>
    <property type="molecule type" value="Genomic_DNA"/>
</dbReference>
<dbReference type="SUPFAM" id="SSF49303">
    <property type="entry name" value="beta-Galactosidase/glucuronidase domain"/>
    <property type="match status" value="1"/>
</dbReference>
<accession>A0ABU5C2R2</accession>
<comment type="caution">
    <text evidence="8">The sequence shown here is derived from an EMBL/GenBank/DDBJ whole genome shotgun (WGS) entry which is preliminary data.</text>
</comment>
<feature type="domain" description="Glycoside hydrolase family 2 immunoglobulin-like beta-sandwich" evidence="6">
    <location>
        <begin position="257"/>
        <end position="299"/>
    </location>
</feature>
<evidence type="ECO:0000256" key="1">
    <source>
        <dbReference type="ARBA" id="ARBA00001412"/>
    </source>
</evidence>
<dbReference type="InterPro" id="IPR050347">
    <property type="entry name" value="Bact_Beta-galactosidase"/>
</dbReference>
<evidence type="ECO:0000313" key="9">
    <source>
        <dbReference type="Proteomes" id="UP001281447"/>
    </source>
</evidence>
<dbReference type="InterPro" id="IPR013783">
    <property type="entry name" value="Ig-like_fold"/>
</dbReference>
<dbReference type="SUPFAM" id="SSF49785">
    <property type="entry name" value="Galactose-binding domain-like"/>
    <property type="match status" value="1"/>
</dbReference>
<evidence type="ECO:0000256" key="5">
    <source>
        <dbReference type="ARBA" id="ARBA00023295"/>
    </source>
</evidence>
<comment type="catalytic activity">
    <reaction evidence="1">
        <text>Hydrolysis of terminal non-reducing beta-D-galactose residues in beta-D-galactosides.</text>
        <dbReference type="EC" id="3.2.1.23"/>
    </reaction>
</comment>
<dbReference type="Proteomes" id="UP001281447">
    <property type="component" value="Unassembled WGS sequence"/>
</dbReference>
<protein>
    <recommendedName>
        <fullName evidence="3">beta-galactosidase</fullName>
        <ecNumber evidence="3">3.2.1.23</ecNumber>
    </recommendedName>
</protein>
<dbReference type="EC" id="3.2.1.23" evidence="3"/>
<reference evidence="8 9" key="1">
    <citation type="submission" date="2023-10" db="EMBL/GenBank/DDBJ databases">
        <title>Virgibacillus halophilus 5B73C genome.</title>
        <authorList>
            <person name="Miliotis G."/>
            <person name="Sengupta P."/>
            <person name="Hameed A."/>
            <person name="Chuvochina M."/>
            <person name="Mcdonagh F."/>
            <person name="Simpson A.C."/>
            <person name="Singh N.K."/>
            <person name="Rekha P.D."/>
            <person name="Raman K."/>
            <person name="Hugenholtz P."/>
            <person name="Venkateswaran K."/>
        </authorList>
    </citation>
    <scope>NUCLEOTIDE SEQUENCE [LARGE SCALE GENOMIC DNA]</scope>
    <source>
        <strain evidence="8 9">5B73C</strain>
    </source>
</reference>
<gene>
    <name evidence="8" type="ORF">RWE15_03065</name>
</gene>
<evidence type="ECO:0000259" key="7">
    <source>
        <dbReference type="Pfam" id="PF02837"/>
    </source>
</evidence>
<dbReference type="PANTHER" id="PTHR46323:SF2">
    <property type="entry name" value="BETA-GALACTOSIDASE"/>
    <property type="match status" value="1"/>
</dbReference>
<dbReference type="Pfam" id="PF02837">
    <property type="entry name" value="Glyco_hydro_2_N"/>
    <property type="match status" value="1"/>
</dbReference>
<dbReference type="Gene3D" id="2.60.40.10">
    <property type="entry name" value="Immunoglobulins"/>
    <property type="match status" value="1"/>
</dbReference>
<evidence type="ECO:0000256" key="2">
    <source>
        <dbReference type="ARBA" id="ARBA00007401"/>
    </source>
</evidence>
<dbReference type="InterPro" id="IPR008979">
    <property type="entry name" value="Galactose-bd-like_sf"/>
</dbReference>
<dbReference type="InterPro" id="IPR036156">
    <property type="entry name" value="Beta-gal/glucu_dom_sf"/>
</dbReference>
<dbReference type="InterPro" id="IPR006104">
    <property type="entry name" value="Glyco_hydro_2_N"/>
</dbReference>
<feature type="domain" description="Glycosyl hydrolases family 2 sugar binding" evidence="7">
    <location>
        <begin position="46"/>
        <end position="212"/>
    </location>
</feature>
<keyword evidence="5" id="KW-0326">Glycosidase</keyword>
<evidence type="ECO:0000256" key="3">
    <source>
        <dbReference type="ARBA" id="ARBA00012756"/>
    </source>
</evidence>
<evidence type="ECO:0000256" key="4">
    <source>
        <dbReference type="ARBA" id="ARBA00022801"/>
    </source>
</evidence>